<proteinExistence type="predicted"/>
<reference evidence="1 2" key="1">
    <citation type="journal article" date="2024" name="BMC Genomics">
        <title>De novo assembly and annotation of Popillia japonica's genome with initial clues to its potential as an invasive pest.</title>
        <authorList>
            <person name="Cucini C."/>
            <person name="Boschi S."/>
            <person name="Funari R."/>
            <person name="Cardaioli E."/>
            <person name="Iannotti N."/>
            <person name="Marturano G."/>
            <person name="Paoli F."/>
            <person name="Bruttini M."/>
            <person name="Carapelli A."/>
            <person name="Frati F."/>
            <person name="Nardi F."/>
        </authorList>
    </citation>
    <scope>NUCLEOTIDE SEQUENCE [LARGE SCALE GENOMIC DNA]</scope>
    <source>
        <strain evidence="1">DMR45628</strain>
    </source>
</reference>
<dbReference type="AlphaFoldDB" id="A0AAW1G9B5"/>
<dbReference type="Proteomes" id="UP001458880">
    <property type="component" value="Unassembled WGS sequence"/>
</dbReference>
<evidence type="ECO:0000313" key="2">
    <source>
        <dbReference type="Proteomes" id="UP001458880"/>
    </source>
</evidence>
<keyword evidence="2" id="KW-1185">Reference proteome</keyword>
<feature type="non-terminal residue" evidence="1">
    <location>
        <position position="1"/>
    </location>
</feature>
<organism evidence="1 2">
    <name type="scientific">Popillia japonica</name>
    <name type="common">Japanese beetle</name>
    <dbReference type="NCBI Taxonomy" id="7064"/>
    <lineage>
        <taxon>Eukaryota</taxon>
        <taxon>Metazoa</taxon>
        <taxon>Ecdysozoa</taxon>
        <taxon>Arthropoda</taxon>
        <taxon>Hexapoda</taxon>
        <taxon>Insecta</taxon>
        <taxon>Pterygota</taxon>
        <taxon>Neoptera</taxon>
        <taxon>Endopterygota</taxon>
        <taxon>Coleoptera</taxon>
        <taxon>Polyphaga</taxon>
        <taxon>Scarabaeiformia</taxon>
        <taxon>Scarabaeidae</taxon>
        <taxon>Rutelinae</taxon>
        <taxon>Popillia</taxon>
    </lineage>
</organism>
<protein>
    <submittedName>
        <fullName evidence="1">Uncharacterized protein</fullName>
    </submittedName>
</protein>
<evidence type="ECO:0000313" key="1">
    <source>
        <dbReference type="EMBL" id="KAK9659697.1"/>
    </source>
</evidence>
<gene>
    <name evidence="1" type="ORF">QE152_g41619</name>
</gene>
<accession>A0AAW1G9B5</accession>
<name>A0AAW1G9B5_POPJA</name>
<sequence>RELYHRQGEGYILENTWTTSDKTTNDPFDTTMTNGQADVLSGRVDGTLTEIGNNPSMEYAYSENGTYLGYGWKKGTLEQLSARKAAGEAVELCFEGNAFAGYGYITRTLETADDSNRYAAGATVTSSAIRIQIS</sequence>
<dbReference type="EMBL" id="JASPKY010005881">
    <property type="protein sequence ID" value="KAK9659697.1"/>
    <property type="molecule type" value="Genomic_DNA"/>
</dbReference>
<comment type="caution">
    <text evidence="1">The sequence shown here is derived from an EMBL/GenBank/DDBJ whole genome shotgun (WGS) entry which is preliminary data.</text>
</comment>